<dbReference type="Bgee" id="ENSMMUG00000063682">
    <property type="expression patterns" value="Expressed in spermatid and 3 other cell types or tissues"/>
</dbReference>
<evidence type="ECO:0000313" key="2">
    <source>
        <dbReference type="Proteomes" id="UP000006718"/>
    </source>
</evidence>
<accession>A0A5F7ZSB1</accession>
<dbReference type="GeneTree" id="ENSGT01150000287033"/>
<keyword evidence="2" id="KW-1185">Reference proteome</keyword>
<dbReference type="VEuPathDB" id="HostDB:ENSMMUG00000063682"/>
<reference evidence="1" key="2">
    <citation type="submission" date="2019-01" db="EMBL/GenBank/DDBJ databases">
        <authorList>
            <person name="Graves T."/>
            <person name="Eichler E.E."/>
            <person name="Wilson R.K."/>
        </authorList>
    </citation>
    <scope>NUCLEOTIDE SEQUENCE [LARGE SCALE GENOMIC DNA]</scope>
    <source>
        <strain evidence="1">17573</strain>
    </source>
</reference>
<dbReference type="AlphaFoldDB" id="A0A5F7ZSB1"/>
<sequence>MILAHCNLCFLGSSDFHASASEVAGTTGAHYHAQLTFCIFIRGRVLPCCPGWSRTPELKQYAYLGLPKCWDYKREPRRTAPIGFIKQLLYQQIPMILKLCDKNHLDGILKRITGPYHQKLLIQYVWGETQESAFLTSSQVILMLIFRTNYTTTI</sequence>
<dbReference type="Proteomes" id="UP000006718">
    <property type="component" value="Chromosome 7"/>
</dbReference>
<dbReference type="PANTHER" id="PTHR12138:SF156">
    <property type="entry name" value="LMO7 DOWNSTREAM NEIGHBOR PROTEIN"/>
    <property type="match status" value="1"/>
</dbReference>
<proteinExistence type="predicted"/>
<reference evidence="2" key="1">
    <citation type="journal article" date="2007" name="Science">
        <title>Evolutionary and biomedical insights from the rhesus macaque genome.</title>
        <authorList>
            <person name="Gibbs R.A."/>
            <person name="Rogers J."/>
            <person name="Katze M.G."/>
            <person name="Bumgarner R."/>
            <person name="Weinstock G.M."/>
            <person name="Mardis E.R."/>
            <person name="Remington K.A."/>
            <person name="Strausberg R.L."/>
            <person name="Venter J.C."/>
            <person name="Wilson R.K."/>
            <person name="Batzer M.A."/>
            <person name="Bustamante C.D."/>
            <person name="Eichler E.E."/>
            <person name="Hahn M.W."/>
            <person name="Hardison R.C."/>
            <person name="Makova K.D."/>
            <person name="Miller W."/>
            <person name="Milosavljevic A."/>
            <person name="Palermo R.E."/>
            <person name="Siepel A."/>
            <person name="Sikela J.M."/>
            <person name="Attaway T."/>
            <person name="Bell S."/>
            <person name="Bernard K.E."/>
            <person name="Buhay C.J."/>
            <person name="Chandrabose M.N."/>
            <person name="Dao M."/>
            <person name="Davis C."/>
            <person name="Delehaunty K.D."/>
            <person name="Ding Y."/>
            <person name="Dinh H.H."/>
            <person name="Dugan-Rocha S."/>
            <person name="Fulton L.A."/>
            <person name="Gabisi R.A."/>
            <person name="Garner T.T."/>
            <person name="Godfrey J."/>
            <person name="Hawes A.C."/>
            <person name="Hernandez J."/>
            <person name="Hines S."/>
            <person name="Holder M."/>
            <person name="Hume J."/>
            <person name="Jhangiani S.N."/>
            <person name="Joshi V."/>
            <person name="Khan Z.M."/>
            <person name="Kirkness E.F."/>
            <person name="Cree A."/>
            <person name="Fowler R.G."/>
            <person name="Lee S."/>
            <person name="Lewis L.R."/>
            <person name="Li Z."/>
            <person name="Liu Y.-S."/>
            <person name="Moore S.M."/>
            <person name="Muzny D."/>
            <person name="Nazareth L.V."/>
            <person name="Ngo D.N."/>
            <person name="Okwuonu G.O."/>
            <person name="Pai G."/>
            <person name="Parker D."/>
            <person name="Paul H.A."/>
            <person name="Pfannkoch C."/>
            <person name="Pohl C.S."/>
            <person name="Rogers Y.-H.C."/>
            <person name="Ruiz S.J."/>
            <person name="Sabo A."/>
            <person name="Santibanez J."/>
            <person name="Schneider B.W."/>
            <person name="Smith S.M."/>
            <person name="Sodergren E."/>
            <person name="Svatek A.F."/>
            <person name="Utterback T.R."/>
            <person name="Vattathil S."/>
            <person name="Warren W."/>
            <person name="White C.S."/>
            <person name="Chinwalla A.T."/>
            <person name="Feng Y."/>
            <person name="Halpern A.L."/>
            <person name="Hillier L.W."/>
            <person name="Huang X."/>
            <person name="Minx P."/>
            <person name="Nelson J.O."/>
            <person name="Pepin K.H."/>
            <person name="Qin X."/>
            <person name="Sutton G.G."/>
            <person name="Venter E."/>
            <person name="Walenz B.P."/>
            <person name="Wallis J.W."/>
            <person name="Worley K.C."/>
            <person name="Yang S.-P."/>
            <person name="Jones S.M."/>
            <person name="Marra M.A."/>
            <person name="Rocchi M."/>
            <person name="Schein J.E."/>
            <person name="Baertsch R."/>
            <person name="Clarke L."/>
            <person name="Csuros M."/>
            <person name="Glasscock J."/>
            <person name="Harris R.A."/>
            <person name="Havlak P."/>
            <person name="Jackson A.R."/>
            <person name="Jiang H."/>
            <person name="Liu Y."/>
            <person name="Messina D.N."/>
            <person name="Shen Y."/>
            <person name="Song H.X.-Z."/>
            <person name="Wylie T."/>
            <person name="Zhang L."/>
            <person name="Birney E."/>
            <person name="Han K."/>
            <person name="Konkel M.K."/>
            <person name="Lee J."/>
            <person name="Smit A.F.A."/>
            <person name="Ullmer B."/>
            <person name="Wang H."/>
            <person name="Xing J."/>
            <person name="Burhans R."/>
            <person name="Cheng Z."/>
            <person name="Karro J.E."/>
            <person name="Ma J."/>
            <person name="Raney B."/>
            <person name="She X."/>
            <person name="Cox M.J."/>
            <person name="Demuth J.P."/>
            <person name="Dumas L.J."/>
            <person name="Han S.-G."/>
            <person name="Hopkins J."/>
            <person name="Karimpour-Fard A."/>
            <person name="Kim Y.H."/>
            <person name="Pollack J.R."/>
            <person name="Vinar T."/>
            <person name="Addo-Quaye C."/>
            <person name="Degenhardt J."/>
            <person name="Denby A."/>
            <person name="Hubisz M.J."/>
            <person name="Indap A."/>
            <person name="Kosiol C."/>
            <person name="Lahn B.T."/>
            <person name="Lawson H.A."/>
            <person name="Marklein A."/>
            <person name="Nielsen R."/>
            <person name="Vallender E.J."/>
            <person name="Clark A.G."/>
            <person name="Ferguson B."/>
            <person name="Hernandez R.D."/>
            <person name="Hirani K."/>
            <person name="Kehrer-Sawatzki H."/>
            <person name="Kolb J."/>
            <person name="Patil S."/>
            <person name="Pu L.-L."/>
            <person name="Ren Y."/>
            <person name="Smith D.G."/>
            <person name="Wheeler D.A."/>
            <person name="Schenck I."/>
            <person name="Ball E.V."/>
            <person name="Chen R."/>
            <person name="Cooper D.N."/>
            <person name="Giardine B."/>
            <person name="Hsu F."/>
            <person name="Kent W.J."/>
            <person name="Lesk A."/>
            <person name="Nelson D.L."/>
            <person name="O'brien W.E."/>
            <person name="Pruefer K."/>
            <person name="Stenson P.D."/>
            <person name="Wallace J.C."/>
            <person name="Ke H."/>
            <person name="Liu X.-M."/>
            <person name="Wang P."/>
            <person name="Xiang A.P."/>
            <person name="Yang F."/>
            <person name="Barber G.P."/>
            <person name="Haussler D."/>
            <person name="Karolchik D."/>
            <person name="Kern A.D."/>
            <person name="Kuhn R.M."/>
            <person name="Smith K.E."/>
            <person name="Zwieg A.S."/>
        </authorList>
    </citation>
    <scope>NUCLEOTIDE SEQUENCE [LARGE SCALE GENOMIC DNA]</scope>
    <source>
        <strain evidence="2">17573</strain>
    </source>
</reference>
<reference evidence="1" key="4">
    <citation type="submission" date="2025-09" db="UniProtKB">
        <authorList>
            <consortium name="Ensembl"/>
        </authorList>
    </citation>
    <scope>IDENTIFICATION</scope>
    <source>
        <strain evidence="1">17573</strain>
    </source>
</reference>
<protein>
    <submittedName>
        <fullName evidence="1">Uncharacterized protein</fullName>
    </submittedName>
</protein>
<name>A0A5F7ZSB1_MACMU</name>
<dbReference type="Ensembl" id="ENSMMUT00000080427.1">
    <property type="protein sequence ID" value="ENSMMUP00000068534.1"/>
    <property type="gene ID" value="ENSMMUG00000063682.1"/>
</dbReference>
<dbReference type="PANTHER" id="PTHR12138">
    <property type="entry name" value="PRIMATE-EXPANDED PROTEIN FAMILY"/>
    <property type="match status" value="1"/>
</dbReference>
<evidence type="ECO:0000313" key="1">
    <source>
        <dbReference type="Ensembl" id="ENSMMUP00000068534.1"/>
    </source>
</evidence>
<reference evidence="1" key="3">
    <citation type="submission" date="2025-08" db="UniProtKB">
        <authorList>
            <consortium name="Ensembl"/>
        </authorList>
    </citation>
    <scope>IDENTIFICATION</scope>
    <source>
        <strain evidence="1">17573</strain>
    </source>
</reference>
<organism evidence="1 2">
    <name type="scientific">Macaca mulatta</name>
    <name type="common">Rhesus macaque</name>
    <dbReference type="NCBI Taxonomy" id="9544"/>
    <lineage>
        <taxon>Eukaryota</taxon>
        <taxon>Metazoa</taxon>
        <taxon>Chordata</taxon>
        <taxon>Craniata</taxon>
        <taxon>Vertebrata</taxon>
        <taxon>Euteleostomi</taxon>
        <taxon>Mammalia</taxon>
        <taxon>Eutheria</taxon>
        <taxon>Euarchontoglires</taxon>
        <taxon>Primates</taxon>
        <taxon>Haplorrhini</taxon>
        <taxon>Catarrhini</taxon>
        <taxon>Cercopithecidae</taxon>
        <taxon>Cercopithecinae</taxon>
        <taxon>Macaca</taxon>
    </lineage>
</organism>
<dbReference type="InParanoid" id="A0A5F7ZSB1"/>